<feature type="region of interest" description="Disordered" evidence="3">
    <location>
        <begin position="138"/>
        <end position="226"/>
    </location>
</feature>
<dbReference type="AlphaFoldDB" id="A0A443SAP8"/>
<dbReference type="EMBL" id="NCKV01004637">
    <property type="protein sequence ID" value="RWS24629.1"/>
    <property type="molecule type" value="Genomic_DNA"/>
</dbReference>
<dbReference type="GO" id="GO:0000381">
    <property type="term" value="P:regulation of alternative mRNA splicing, via spliceosome"/>
    <property type="evidence" value="ECO:0007669"/>
    <property type="project" value="InterPro"/>
</dbReference>
<evidence type="ECO:0000256" key="3">
    <source>
        <dbReference type="SAM" id="MobiDB-lite"/>
    </source>
</evidence>
<gene>
    <name evidence="5" type="ORF">B4U80_07311</name>
</gene>
<dbReference type="Proteomes" id="UP000288716">
    <property type="component" value="Unassembled WGS sequence"/>
</dbReference>
<dbReference type="OrthoDB" id="446635at2759"/>
<proteinExistence type="inferred from homology"/>
<reference evidence="5 6" key="1">
    <citation type="journal article" date="2018" name="Gigascience">
        <title>Genomes of trombidid mites reveal novel predicted allergens and laterally-transferred genes associated with secondary metabolism.</title>
        <authorList>
            <person name="Dong X."/>
            <person name="Chaisiri K."/>
            <person name="Xia D."/>
            <person name="Armstrong S.D."/>
            <person name="Fang Y."/>
            <person name="Donnelly M.J."/>
            <person name="Kadowaki T."/>
            <person name="McGarry J.W."/>
            <person name="Darby A.C."/>
            <person name="Makepeace B.L."/>
        </authorList>
    </citation>
    <scope>NUCLEOTIDE SEQUENCE [LARGE SCALE GENOMIC DNA]</scope>
    <source>
        <strain evidence="5">UoL-UT</strain>
    </source>
</reference>
<comment type="caution">
    <text evidence="5">The sequence shown here is derived from an EMBL/GenBank/DDBJ whole genome shotgun (WGS) entry which is preliminary data.</text>
</comment>
<protein>
    <recommendedName>
        <fullName evidence="4">Nuclear speckle splicing regulatory protein 1 N-terminal domain-containing protein</fullName>
    </recommendedName>
</protein>
<accession>A0A443SAP8</accession>
<dbReference type="PANTHER" id="PTHR31938">
    <property type="entry name" value="NUCLEAR SPECKLE SPLICING REGULATORY PROTEIN 1"/>
    <property type="match status" value="1"/>
</dbReference>
<feature type="region of interest" description="Disordered" evidence="3">
    <location>
        <begin position="62"/>
        <end position="86"/>
    </location>
</feature>
<evidence type="ECO:0000256" key="2">
    <source>
        <dbReference type="ARBA" id="ARBA00023054"/>
    </source>
</evidence>
<sequence length="280" mass="33006">PSFESTNLRKNDIHQIEKALGEDPNIFEYDAVYESFKSETKAETKAKIPRYVPKLLLTAENRKKEQERRLERKIQKEREEEGDQFKDKEAFVTGAYKEKIIELEAEKEKEAKEKYLEELMDVKKQRDLSGFYKHLLNQETTEHSEKPTEVVEKKQHQFSTKKISRNLRSRARSSSESSNSPERYNEPQDTTPILHKSPDITQRPSLSLKPTALEKNSDEIENVKVDEQNEKFTAPISNSEKKEKIDRKEYITKLFVKRTVGAVFEDKKNRYLIRKQSLKH</sequence>
<dbReference type="VEuPathDB" id="VectorBase:LDEU007412"/>
<keyword evidence="2" id="KW-0175">Coiled coil</keyword>
<evidence type="ECO:0000313" key="5">
    <source>
        <dbReference type="EMBL" id="RWS24629.1"/>
    </source>
</evidence>
<organism evidence="5 6">
    <name type="scientific">Leptotrombidium deliense</name>
    <dbReference type="NCBI Taxonomy" id="299467"/>
    <lineage>
        <taxon>Eukaryota</taxon>
        <taxon>Metazoa</taxon>
        <taxon>Ecdysozoa</taxon>
        <taxon>Arthropoda</taxon>
        <taxon>Chelicerata</taxon>
        <taxon>Arachnida</taxon>
        <taxon>Acari</taxon>
        <taxon>Acariformes</taxon>
        <taxon>Trombidiformes</taxon>
        <taxon>Prostigmata</taxon>
        <taxon>Anystina</taxon>
        <taxon>Parasitengona</taxon>
        <taxon>Trombiculoidea</taxon>
        <taxon>Trombiculidae</taxon>
        <taxon>Leptotrombidium</taxon>
    </lineage>
</organism>
<dbReference type="InterPro" id="IPR018612">
    <property type="entry name" value="NSRP1_N"/>
</dbReference>
<evidence type="ECO:0000259" key="4">
    <source>
        <dbReference type="Pfam" id="PF09745"/>
    </source>
</evidence>
<feature type="domain" description="Nuclear speckle splicing regulatory protein 1 N-terminal" evidence="4">
    <location>
        <begin position="15"/>
        <end position="125"/>
    </location>
</feature>
<dbReference type="Pfam" id="PF09745">
    <property type="entry name" value="NSRP1_N"/>
    <property type="match status" value="1"/>
</dbReference>
<feature type="compositionally biased region" description="Low complexity" evidence="3">
    <location>
        <begin position="172"/>
        <end position="182"/>
    </location>
</feature>
<dbReference type="InterPro" id="IPR042816">
    <property type="entry name" value="Nsrp1"/>
</dbReference>
<evidence type="ECO:0000313" key="6">
    <source>
        <dbReference type="Proteomes" id="UP000288716"/>
    </source>
</evidence>
<name>A0A443SAP8_9ACAR</name>
<feature type="non-terminal residue" evidence="5">
    <location>
        <position position="1"/>
    </location>
</feature>
<feature type="compositionally biased region" description="Basic residues" evidence="3">
    <location>
        <begin position="162"/>
        <end position="171"/>
    </location>
</feature>
<feature type="compositionally biased region" description="Basic and acidic residues" evidence="3">
    <location>
        <begin position="140"/>
        <end position="155"/>
    </location>
</feature>
<feature type="compositionally biased region" description="Basic and acidic residues" evidence="3">
    <location>
        <begin position="215"/>
        <end position="226"/>
    </location>
</feature>
<dbReference type="PANTHER" id="PTHR31938:SF4">
    <property type="entry name" value="NUCLEAR SPECKLE SPLICING REGULATORY PROTEIN 1"/>
    <property type="match status" value="1"/>
</dbReference>
<evidence type="ECO:0000256" key="1">
    <source>
        <dbReference type="ARBA" id="ARBA00010126"/>
    </source>
</evidence>
<comment type="similarity">
    <text evidence="1">Belongs to the NSRP1 family.</text>
</comment>
<dbReference type="STRING" id="299467.A0A443SAP8"/>
<keyword evidence="6" id="KW-1185">Reference proteome</keyword>